<dbReference type="SMART" id="SM00464">
    <property type="entry name" value="LON"/>
    <property type="match status" value="1"/>
</dbReference>
<keyword evidence="3" id="KW-0862">Zinc</keyword>
<evidence type="ECO:0000256" key="1">
    <source>
        <dbReference type="ARBA" id="ARBA00022723"/>
    </source>
</evidence>
<evidence type="ECO:0000313" key="8">
    <source>
        <dbReference type="EMBL" id="KAG5522775.1"/>
    </source>
</evidence>
<dbReference type="InterPro" id="IPR017907">
    <property type="entry name" value="Znf_RING_CS"/>
</dbReference>
<dbReference type="SMART" id="SM00184">
    <property type="entry name" value="RING"/>
    <property type="match status" value="1"/>
</dbReference>
<dbReference type="PROSITE" id="PS00518">
    <property type="entry name" value="ZF_RING_1"/>
    <property type="match status" value="1"/>
</dbReference>
<name>A0AAV6I4X1_9ERIC</name>
<dbReference type="InterPro" id="IPR019734">
    <property type="entry name" value="TPR_rpt"/>
</dbReference>
<protein>
    <recommendedName>
        <fullName evidence="7">RING-type domain-containing protein</fullName>
    </recommendedName>
</protein>
<feature type="transmembrane region" description="Helical" evidence="6">
    <location>
        <begin position="136"/>
        <end position="158"/>
    </location>
</feature>
<dbReference type="InterPro" id="IPR003111">
    <property type="entry name" value="Lon_prtase_N"/>
</dbReference>
<keyword evidence="6" id="KW-0812">Transmembrane</keyword>
<dbReference type="GO" id="GO:0005737">
    <property type="term" value="C:cytoplasm"/>
    <property type="evidence" value="ECO:0007669"/>
    <property type="project" value="UniProtKB-ARBA"/>
</dbReference>
<dbReference type="PROSITE" id="PS50005">
    <property type="entry name" value="TPR"/>
    <property type="match status" value="1"/>
</dbReference>
<dbReference type="Gene3D" id="1.25.40.10">
    <property type="entry name" value="Tetratricopeptide repeat domain"/>
    <property type="match status" value="1"/>
</dbReference>
<accession>A0AAV6I4X1</accession>
<keyword evidence="6" id="KW-0472">Membrane</keyword>
<keyword evidence="9" id="KW-1185">Reference proteome</keyword>
<evidence type="ECO:0000256" key="5">
    <source>
        <dbReference type="PROSITE-ProRule" id="PRU00339"/>
    </source>
</evidence>
<evidence type="ECO:0000256" key="4">
    <source>
        <dbReference type="PROSITE-ProRule" id="PRU00175"/>
    </source>
</evidence>
<evidence type="ECO:0000256" key="2">
    <source>
        <dbReference type="ARBA" id="ARBA00022771"/>
    </source>
</evidence>
<dbReference type="SUPFAM" id="SSF88697">
    <property type="entry name" value="PUA domain-like"/>
    <property type="match status" value="1"/>
</dbReference>
<feature type="repeat" description="TPR" evidence="5">
    <location>
        <begin position="42"/>
        <end position="75"/>
    </location>
</feature>
<dbReference type="GO" id="GO:0008270">
    <property type="term" value="F:zinc ion binding"/>
    <property type="evidence" value="ECO:0007669"/>
    <property type="project" value="UniProtKB-KW"/>
</dbReference>
<dbReference type="GO" id="GO:0061630">
    <property type="term" value="F:ubiquitin protein ligase activity"/>
    <property type="evidence" value="ECO:0007669"/>
    <property type="project" value="TreeGrafter"/>
</dbReference>
<dbReference type="InterPro" id="IPR046336">
    <property type="entry name" value="Lon_prtase_N_sf"/>
</dbReference>
<feature type="domain" description="RING-type" evidence="7">
    <location>
        <begin position="228"/>
        <end position="266"/>
    </location>
</feature>
<comment type="caution">
    <text evidence="8">The sequence shown here is derived from an EMBL/GenBank/DDBJ whole genome shotgun (WGS) entry which is preliminary data.</text>
</comment>
<organism evidence="8 9">
    <name type="scientific">Rhododendron griersonianum</name>
    <dbReference type="NCBI Taxonomy" id="479676"/>
    <lineage>
        <taxon>Eukaryota</taxon>
        <taxon>Viridiplantae</taxon>
        <taxon>Streptophyta</taxon>
        <taxon>Embryophyta</taxon>
        <taxon>Tracheophyta</taxon>
        <taxon>Spermatophyta</taxon>
        <taxon>Magnoliopsida</taxon>
        <taxon>eudicotyledons</taxon>
        <taxon>Gunneridae</taxon>
        <taxon>Pentapetalae</taxon>
        <taxon>asterids</taxon>
        <taxon>Ericales</taxon>
        <taxon>Ericaceae</taxon>
        <taxon>Ericoideae</taxon>
        <taxon>Rhodoreae</taxon>
        <taxon>Rhododendron</taxon>
    </lineage>
</organism>
<keyword evidence="5" id="KW-0802">TPR repeat</keyword>
<proteinExistence type="predicted"/>
<dbReference type="CDD" id="cd16514">
    <property type="entry name" value="RING-HC_LONFs_rpt2"/>
    <property type="match status" value="1"/>
</dbReference>
<evidence type="ECO:0000313" key="9">
    <source>
        <dbReference type="Proteomes" id="UP000823749"/>
    </source>
</evidence>
<dbReference type="InterPro" id="IPR011990">
    <property type="entry name" value="TPR-like_helical_dom_sf"/>
</dbReference>
<keyword evidence="6" id="KW-1133">Transmembrane helix</keyword>
<dbReference type="EMBL" id="JACTNZ010000012">
    <property type="protein sequence ID" value="KAG5522775.1"/>
    <property type="molecule type" value="Genomic_DNA"/>
</dbReference>
<dbReference type="InterPro" id="IPR001841">
    <property type="entry name" value="Znf_RING"/>
</dbReference>
<keyword evidence="2 4" id="KW-0863">Zinc-finger</keyword>
<keyword evidence="1" id="KW-0479">Metal-binding</keyword>
<dbReference type="InterPro" id="IPR013083">
    <property type="entry name" value="Znf_RING/FYVE/PHD"/>
</dbReference>
<evidence type="ECO:0000259" key="7">
    <source>
        <dbReference type="PROSITE" id="PS50089"/>
    </source>
</evidence>
<reference evidence="8" key="1">
    <citation type="submission" date="2020-08" db="EMBL/GenBank/DDBJ databases">
        <title>Plant Genome Project.</title>
        <authorList>
            <person name="Zhang R.-G."/>
        </authorList>
    </citation>
    <scope>NUCLEOTIDE SEQUENCE</scope>
    <source>
        <strain evidence="8">WSP0</strain>
        <tissue evidence="8">Leaf</tissue>
    </source>
</reference>
<evidence type="ECO:0000256" key="3">
    <source>
        <dbReference type="ARBA" id="ARBA00022833"/>
    </source>
</evidence>
<evidence type="ECO:0000256" key="6">
    <source>
        <dbReference type="SAM" id="Phobius"/>
    </source>
</evidence>
<dbReference type="SUPFAM" id="SSF57850">
    <property type="entry name" value="RING/U-box"/>
    <property type="match status" value="1"/>
</dbReference>
<dbReference type="SUPFAM" id="SSF48452">
    <property type="entry name" value="TPR-like"/>
    <property type="match status" value="1"/>
</dbReference>
<dbReference type="Gene3D" id="3.30.40.10">
    <property type="entry name" value="Zinc/RING finger domain, C3HC4 (zinc finger)"/>
    <property type="match status" value="1"/>
</dbReference>
<dbReference type="PANTHER" id="PTHR23327:SF42">
    <property type="entry name" value="LON PEPTIDASE N-TERMINAL DOMAIN AND RING FINGER PROTEIN C14F5.10C"/>
    <property type="match status" value="1"/>
</dbReference>
<dbReference type="PROSITE" id="PS50089">
    <property type="entry name" value="ZF_RING_2"/>
    <property type="match status" value="1"/>
</dbReference>
<dbReference type="InterPro" id="IPR015947">
    <property type="entry name" value="PUA-like_sf"/>
</dbReference>
<sequence length="538" mass="61538">MAGEASPTELSSELLEDVEDVEDFVEAKEGESSLSSERIRHVSDLMKIGNQAFRENRFEEAINCYSRANSVKPGDPVILSNRCAAYLRICQFLRHRPPSVSEYSPLSGLDPTIHAELALKDAEKVMNFRDDSTKSYILKASALIMVIVLSCISTPIILIDSVITTNGYFVKWSLNAYLEKYELARDVILSGLHVDPTSDPLKDLERTTASTIGSRGHGKPERTDDFDCTVCLKLLYEPVTTPCGHTFCRSCLFQSMDRGNRCPLCRTVLFISPRTCAISFTLNNIIKKTFPEEYDERKLENESLTNPGGDFMPLFVMDVVLPCQKLHLNIFEPRYRLMVRRVMEGNHRMGMVIPVSRTGSIADFACEVEITECEPLPDGRFFLELESRRRFRVLRDWDQDGYRVAEIEWVRDISPNAGTTQREDLQEVINAAAEFAQSWMKTAREEAQQRQDRARLLELDELESMMPTTRDPELYSFWVSMFISSYYSYKTEAIRKIGTPSRKRYESEDKQGTRLPEIRSPNLRNSITKLIVNASWLV</sequence>
<dbReference type="Pfam" id="PF13923">
    <property type="entry name" value="zf-C3HC4_2"/>
    <property type="match status" value="1"/>
</dbReference>
<dbReference type="Proteomes" id="UP000823749">
    <property type="component" value="Chromosome 12"/>
</dbReference>
<gene>
    <name evidence="8" type="ORF">RHGRI_034803</name>
</gene>
<dbReference type="Gene3D" id="2.30.130.40">
    <property type="entry name" value="LON domain-like"/>
    <property type="match status" value="1"/>
</dbReference>
<dbReference type="Pfam" id="PF02190">
    <property type="entry name" value="LON_substr_bdg"/>
    <property type="match status" value="1"/>
</dbReference>
<dbReference type="PANTHER" id="PTHR23327">
    <property type="entry name" value="RING FINGER PROTEIN 127"/>
    <property type="match status" value="1"/>
</dbReference>
<dbReference type="AlphaFoldDB" id="A0AAV6I4X1"/>